<dbReference type="Proteomes" id="UP000653308">
    <property type="component" value="Unassembled WGS sequence"/>
</dbReference>
<evidence type="ECO:0000259" key="1">
    <source>
        <dbReference type="Pfam" id="PF14355"/>
    </source>
</evidence>
<dbReference type="InterPro" id="IPR026001">
    <property type="entry name" value="Abi-like_C"/>
</dbReference>
<proteinExistence type="predicted"/>
<keyword evidence="4" id="KW-1185">Reference proteome</keyword>
<dbReference type="EMBL" id="BMWE01000004">
    <property type="protein sequence ID" value="GGY12726.1"/>
    <property type="molecule type" value="Genomic_DNA"/>
</dbReference>
<evidence type="ECO:0008006" key="5">
    <source>
        <dbReference type="Google" id="ProtNLM"/>
    </source>
</evidence>
<comment type="caution">
    <text evidence="3">The sequence shown here is derived from an EMBL/GenBank/DDBJ whole genome shotgun (WGS) entry which is preliminary data.</text>
</comment>
<reference evidence="4" key="1">
    <citation type="journal article" date="2019" name="Int. J. Syst. Evol. Microbiol.">
        <title>The Global Catalogue of Microorganisms (GCM) 10K type strain sequencing project: providing services to taxonomists for standard genome sequencing and annotation.</title>
        <authorList>
            <consortium name="The Broad Institute Genomics Platform"/>
            <consortium name="The Broad Institute Genome Sequencing Center for Infectious Disease"/>
            <person name="Wu L."/>
            <person name="Ma J."/>
        </authorList>
    </citation>
    <scope>NUCLEOTIDE SEQUENCE [LARGE SCALE GENOMIC DNA]</scope>
    <source>
        <strain evidence="4">JCM 4957</strain>
    </source>
</reference>
<dbReference type="InterPro" id="IPR040508">
    <property type="entry name" value="AbiJ_NTD5"/>
</dbReference>
<protein>
    <recommendedName>
        <fullName evidence="5">Abortive infection protein-like C-terminal domain-containing protein</fullName>
    </recommendedName>
</protein>
<dbReference type="Pfam" id="PF14355">
    <property type="entry name" value="Abi_C"/>
    <property type="match status" value="1"/>
</dbReference>
<organism evidence="3 4">
    <name type="scientific">Streptomyces djakartensis</name>
    <dbReference type="NCBI Taxonomy" id="68193"/>
    <lineage>
        <taxon>Bacteria</taxon>
        <taxon>Bacillati</taxon>
        <taxon>Actinomycetota</taxon>
        <taxon>Actinomycetes</taxon>
        <taxon>Kitasatosporales</taxon>
        <taxon>Streptomycetaceae</taxon>
        <taxon>Streptomyces</taxon>
    </lineage>
</organism>
<feature type="domain" description="Abortive infection protein-like C-terminal" evidence="1">
    <location>
        <begin position="197"/>
        <end position="277"/>
    </location>
</feature>
<accession>A0ABQ2ZGK8</accession>
<feature type="domain" description="AbiJ N-terminal" evidence="2">
    <location>
        <begin position="13"/>
        <end position="75"/>
    </location>
</feature>
<dbReference type="Pfam" id="PF18865">
    <property type="entry name" value="AbiJ_NTD5"/>
    <property type="match status" value="1"/>
</dbReference>
<sequence length="285" mass="30779">MARGETMQRDVKPEKVVLAVAKAIEAKFDRGDWLTLGYETGYADRIREHPRLLRSLDWNDEDYSGHVLDMVEAILRPPGQYTGAGPYRISTKAIDEAHFAVAERMLGLPEWLTQHEPVLFSDIYGSQMADVGVDELQAAAKQLGLADVDEHAARIRRGIRDDPAQAIGSAKELLETVLKAVLGLHGNGPETKKDIPHLLKEANIALGLDPAGVRGSEPGAVQRRKTLGALANLVNSIAELRNAGFGTGHGLSQRPTLDVATARLAVSAAVTAATFYIEAHAAEQV</sequence>
<name>A0ABQ2ZGK8_9ACTN</name>
<evidence type="ECO:0000313" key="4">
    <source>
        <dbReference type="Proteomes" id="UP000653308"/>
    </source>
</evidence>
<evidence type="ECO:0000313" key="3">
    <source>
        <dbReference type="EMBL" id="GGY12726.1"/>
    </source>
</evidence>
<gene>
    <name evidence="3" type="ORF">GCM10010384_17650</name>
</gene>
<evidence type="ECO:0000259" key="2">
    <source>
        <dbReference type="Pfam" id="PF18865"/>
    </source>
</evidence>